<dbReference type="OrthoDB" id="5723200at2"/>
<dbReference type="Pfam" id="PF00296">
    <property type="entry name" value="Bac_luciferase"/>
    <property type="match status" value="1"/>
</dbReference>
<feature type="domain" description="Luciferase-like" evidence="1">
    <location>
        <begin position="10"/>
        <end position="244"/>
    </location>
</feature>
<proteinExistence type="predicted"/>
<name>A0A5C4M1M6_9PSEU</name>
<dbReference type="SUPFAM" id="SSF51679">
    <property type="entry name" value="Bacterial luciferase-like"/>
    <property type="match status" value="1"/>
</dbReference>
<dbReference type="GO" id="GO:0016705">
    <property type="term" value="F:oxidoreductase activity, acting on paired donors, with incorporation or reduction of molecular oxygen"/>
    <property type="evidence" value="ECO:0007669"/>
    <property type="project" value="InterPro"/>
</dbReference>
<protein>
    <submittedName>
        <fullName evidence="2">LLM class flavin-dependent oxidoreductase</fullName>
    </submittedName>
</protein>
<sequence>MSVGLGLPIARPEALLEWARRADDSPFTTLGLLDRLVWDNPEPLVTLASLAGATARIRLQTEVLLAPLREPALLAKQAATLDRLSGGRFTLGLGVGGRADEFDLVGADLRTRGRRLDEQIMRDIWSGGSVGPAPHREGGPEVLFGAFAEPALERVARWGDGFLCAAPLSFAGRLFESVERFWSRAGRAGRPRMVAQVNVAVGPESTVDEARAAIAAYYGFAGDLARRTAETMLTTPAAVREAVDEFTALGADEVMLYCWSPDTDQVGRLAEAVS</sequence>
<keyword evidence="3" id="KW-1185">Reference proteome</keyword>
<gene>
    <name evidence="2" type="ORF">FG385_12560</name>
</gene>
<organism evidence="2 3">
    <name type="scientific">Amycolatopsis alkalitolerans</name>
    <dbReference type="NCBI Taxonomy" id="2547244"/>
    <lineage>
        <taxon>Bacteria</taxon>
        <taxon>Bacillati</taxon>
        <taxon>Actinomycetota</taxon>
        <taxon>Actinomycetes</taxon>
        <taxon>Pseudonocardiales</taxon>
        <taxon>Pseudonocardiaceae</taxon>
        <taxon>Amycolatopsis</taxon>
    </lineage>
</organism>
<comment type="caution">
    <text evidence="2">The sequence shown here is derived from an EMBL/GenBank/DDBJ whole genome shotgun (WGS) entry which is preliminary data.</text>
</comment>
<dbReference type="Gene3D" id="3.20.20.30">
    <property type="entry name" value="Luciferase-like domain"/>
    <property type="match status" value="1"/>
</dbReference>
<evidence type="ECO:0000313" key="3">
    <source>
        <dbReference type="Proteomes" id="UP000305546"/>
    </source>
</evidence>
<dbReference type="InterPro" id="IPR051260">
    <property type="entry name" value="Diverse_substr_monoxygenases"/>
</dbReference>
<dbReference type="RefSeq" id="WP_139096861.1">
    <property type="nucleotide sequence ID" value="NZ_VDFW01000008.1"/>
</dbReference>
<dbReference type="InterPro" id="IPR011251">
    <property type="entry name" value="Luciferase-like_dom"/>
</dbReference>
<accession>A0A5C4M1M6</accession>
<dbReference type="PANTHER" id="PTHR30011:SF32">
    <property type="entry name" value="CONSERVED PROTEIN"/>
    <property type="match status" value="1"/>
</dbReference>
<dbReference type="EMBL" id="VDFW01000008">
    <property type="protein sequence ID" value="TNC26572.1"/>
    <property type="molecule type" value="Genomic_DNA"/>
</dbReference>
<reference evidence="2 3" key="1">
    <citation type="submission" date="2019-06" db="EMBL/GenBank/DDBJ databases">
        <title>Amycolatopsis alkalitolerans sp. nov., isolated from Gastrodia elata Blume.</title>
        <authorList>
            <person name="Narsing Rao M.P."/>
            <person name="Li W.J."/>
        </authorList>
    </citation>
    <scope>NUCLEOTIDE SEQUENCE [LARGE SCALE GENOMIC DNA]</scope>
    <source>
        <strain evidence="2 3">SYSUP0005</strain>
    </source>
</reference>
<dbReference type="PANTHER" id="PTHR30011">
    <property type="entry name" value="ALKANESULFONATE MONOOXYGENASE-RELATED"/>
    <property type="match status" value="1"/>
</dbReference>
<dbReference type="InterPro" id="IPR036661">
    <property type="entry name" value="Luciferase-like_sf"/>
</dbReference>
<evidence type="ECO:0000313" key="2">
    <source>
        <dbReference type="EMBL" id="TNC26572.1"/>
    </source>
</evidence>
<dbReference type="AlphaFoldDB" id="A0A5C4M1M6"/>
<evidence type="ECO:0000259" key="1">
    <source>
        <dbReference type="Pfam" id="PF00296"/>
    </source>
</evidence>
<dbReference type="Proteomes" id="UP000305546">
    <property type="component" value="Unassembled WGS sequence"/>
</dbReference>